<accession>A0ABU9MNW2</accession>
<name>A0ABU9MNW2_9GAMM</name>
<dbReference type="EMBL" id="JBCGBG010000002">
    <property type="protein sequence ID" value="MEL7696447.1"/>
    <property type="molecule type" value="Genomic_DNA"/>
</dbReference>
<evidence type="ECO:0000313" key="3">
    <source>
        <dbReference type="Proteomes" id="UP001468095"/>
    </source>
</evidence>
<keyword evidence="3" id="KW-1185">Reference proteome</keyword>
<sequence>MQILLINFYSGTEAMFSVPFPVITLVALLILIVTALFSEKKTPRRHSAFPFRLYSAYLFQHAALAIRISHAQEYSISAGNTAASSGMALFHLNDGNE</sequence>
<dbReference type="Proteomes" id="UP001468095">
    <property type="component" value="Unassembled WGS sequence"/>
</dbReference>
<evidence type="ECO:0000256" key="1">
    <source>
        <dbReference type="SAM" id="Phobius"/>
    </source>
</evidence>
<gene>
    <name evidence="2" type="ORF">AABB92_12380</name>
</gene>
<protein>
    <submittedName>
        <fullName evidence="2">Uncharacterized protein</fullName>
    </submittedName>
</protein>
<feature type="transmembrane region" description="Helical" evidence="1">
    <location>
        <begin position="20"/>
        <end position="37"/>
    </location>
</feature>
<evidence type="ECO:0000313" key="2">
    <source>
        <dbReference type="EMBL" id="MEL7696447.1"/>
    </source>
</evidence>
<proteinExistence type="predicted"/>
<keyword evidence="1" id="KW-1133">Transmembrane helix</keyword>
<dbReference type="RefSeq" id="WP_238585874.1">
    <property type="nucleotide sequence ID" value="NZ_JBCGBG010000002.1"/>
</dbReference>
<reference evidence="2 3" key="1">
    <citation type="submission" date="2024-04" db="EMBL/GenBank/DDBJ databases">
        <authorList>
            <person name="Suleimanova A.D."/>
            <person name="Pudova D.S."/>
            <person name="Shagimardanova E.I."/>
            <person name="Sharipova M.R."/>
        </authorList>
    </citation>
    <scope>NUCLEOTIDE SEQUENCE [LARGE SCALE GENOMIC DNA]</scope>
    <source>
        <strain evidence="2 3">3.1</strain>
    </source>
</reference>
<comment type="caution">
    <text evidence="2">The sequence shown here is derived from an EMBL/GenBank/DDBJ whole genome shotgun (WGS) entry which is preliminary data.</text>
</comment>
<keyword evidence="1" id="KW-0812">Transmembrane</keyword>
<keyword evidence="1" id="KW-0472">Membrane</keyword>
<organism evidence="2 3">
    <name type="scientific">Pantoea brenneri</name>
    <dbReference type="NCBI Taxonomy" id="472694"/>
    <lineage>
        <taxon>Bacteria</taxon>
        <taxon>Pseudomonadati</taxon>
        <taxon>Pseudomonadota</taxon>
        <taxon>Gammaproteobacteria</taxon>
        <taxon>Enterobacterales</taxon>
        <taxon>Erwiniaceae</taxon>
        <taxon>Pantoea</taxon>
    </lineage>
</organism>